<gene>
    <name evidence="2" type="ORF">LTR32_004199</name>
</gene>
<feature type="compositionally biased region" description="Polar residues" evidence="1">
    <location>
        <begin position="48"/>
        <end position="61"/>
    </location>
</feature>
<dbReference type="Proteomes" id="UP001308179">
    <property type="component" value="Unassembled WGS sequence"/>
</dbReference>
<evidence type="ECO:0000313" key="2">
    <source>
        <dbReference type="EMBL" id="KAK5143734.1"/>
    </source>
</evidence>
<evidence type="ECO:0000313" key="3">
    <source>
        <dbReference type="Proteomes" id="UP001308179"/>
    </source>
</evidence>
<feature type="compositionally biased region" description="Basic and acidic residues" evidence="1">
    <location>
        <begin position="71"/>
        <end position="84"/>
    </location>
</feature>
<comment type="caution">
    <text evidence="2">The sequence shown here is derived from an EMBL/GenBank/DDBJ whole genome shotgun (WGS) entry which is preliminary data.</text>
</comment>
<name>A0ABR0L5C3_9PEZI</name>
<accession>A0ABR0L5C3</accession>
<feature type="region of interest" description="Disordered" evidence="1">
    <location>
        <begin position="1"/>
        <end position="164"/>
    </location>
</feature>
<proteinExistence type="predicted"/>
<sequence length="164" mass="17144">MFTLRTRLLTRTTPSLIRPLSTTPSHHAIADAGPPPGNQPPGAKQAGRTTQPASDPQSNASAKDPAENNSGDDHPAKQPDHQAPSERSTGFNEGPEAAEGVKGGKEGLDKRTDRAGGRGNTIGLSGSRASHGRVLSRAESGGHGVLGPSLQRERRGRQTQGYDF</sequence>
<reference evidence="2 3" key="1">
    <citation type="submission" date="2023-08" db="EMBL/GenBank/DDBJ databases">
        <title>Black Yeasts Isolated from many extreme environments.</title>
        <authorList>
            <person name="Coleine C."/>
            <person name="Stajich J.E."/>
            <person name="Selbmann L."/>
        </authorList>
    </citation>
    <scope>NUCLEOTIDE SEQUENCE [LARGE SCALE GENOMIC DNA]</scope>
    <source>
        <strain evidence="2 3">CCFEE 5386</strain>
    </source>
</reference>
<feature type="compositionally biased region" description="Low complexity" evidence="1">
    <location>
        <begin position="1"/>
        <end position="13"/>
    </location>
</feature>
<keyword evidence="3" id="KW-1185">Reference proteome</keyword>
<evidence type="ECO:0000256" key="1">
    <source>
        <dbReference type="SAM" id="MobiDB-lite"/>
    </source>
</evidence>
<protein>
    <submittedName>
        <fullName evidence="2">Uncharacterized protein</fullName>
    </submittedName>
</protein>
<feature type="compositionally biased region" description="Basic and acidic residues" evidence="1">
    <location>
        <begin position="102"/>
        <end position="116"/>
    </location>
</feature>
<organism evidence="2 3">
    <name type="scientific">Rachicladosporium monterosium</name>
    <dbReference type="NCBI Taxonomy" id="1507873"/>
    <lineage>
        <taxon>Eukaryota</taxon>
        <taxon>Fungi</taxon>
        <taxon>Dikarya</taxon>
        <taxon>Ascomycota</taxon>
        <taxon>Pezizomycotina</taxon>
        <taxon>Dothideomycetes</taxon>
        <taxon>Dothideomycetidae</taxon>
        <taxon>Cladosporiales</taxon>
        <taxon>Cladosporiaceae</taxon>
        <taxon>Rachicladosporium</taxon>
    </lineage>
</organism>
<dbReference type="EMBL" id="JAVRRR010000286">
    <property type="protein sequence ID" value="KAK5143734.1"/>
    <property type="molecule type" value="Genomic_DNA"/>
</dbReference>